<evidence type="ECO:0000313" key="5">
    <source>
        <dbReference type="EMBL" id="RKD71065.1"/>
    </source>
</evidence>
<dbReference type="Pfam" id="PF00300">
    <property type="entry name" value="His_Phos_1"/>
    <property type="match status" value="1"/>
</dbReference>
<proteinExistence type="predicted"/>
<reference evidence="5 6" key="1">
    <citation type="submission" date="2018-09" db="EMBL/GenBank/DDBJ databases">
        <title>Genomic Encyclopedia of Archaeal and Bacterial Type Strains, Phase II (KMG-II): from individual species to whole genera.</title>
        <authorList>
            <person name="Goeker M."/>
        </authorList>
    </citation>
    <scope>NUCLEOTIDE SEQUENCE [LARGE SCALE GENOMIC DNA]</scope>
    <source>
        <strain evidence="5 6">DSM 17008</strain>
    </source>
</reference>
<dbReference type="OrthoDB" id="9782128at2"/>
<dbReference type="RefSeq" id="WP_120193627.1">
    <property type="nucleotide sequence ID" value="NZ_RAPK01000010.1"/>
</dbReference>
<dbReference type="AlphaFoldDB" id="A0A419UZE7"/>
<name>A0A419UZE7_9BACL</name>
<dbReference type="GO" id="GO:0045820">
    <property type="term" value="P:negative regulation of glycolytic process"/>
    <property type="evidence" value="ECO:0007669"/>
    <property type="project" value="TreeGrafter"/>
</dbReference>
<accession>A0A419UZE7</accession>
<keyword evidence="4" id="KW-0812">Transmembrane</keyword>
<keyword evidence="4" id="KW-1133">Transmembrane helix</keyword>
<feature type="binding site" evidence="3">
    <location>
        <position position="93"/>
    </location>
    <ligand>
        <name>substrate</name>
    </ligand>
</feature>
<dbReference type="PANTHER" id="PTHR46517:SF1">
    <property type="entry name" value="FRUCTOSE-2,6-BISPHOSPHATASE TIGAR"/>
    <property type="match status" value="1"/>
</dbReference>
<dbReference type="SMART" id="SM00855">
    <property type="entry name" value="PGAM"/>
    <property type="match status" value="1"/>
</dbReference>
<evidence type="ECO:0000256" key="2">
    <source>
        <dbReference type="PIRSR" id="PIRSR613078-1"/>
    </source>
</evidence>
<dbReference type="PANTHER" id="PTHR46517">
    <property type="entry name" value="FRUCTOSE-2,6-BISPHOSPHATASE TIGAR"/>
    <property type="match status" value="1"/>
</dbReference>
<dbReference type="GO" id="GO:0005829">
    <property type="term" value="C:cytosol"/>
    <property type="evidence" value="ECO:0007669"/>
    <property type="project" value="TreeGrafter"/>
</dbReference>
<evidence type="ECO:0000313" key="6">
    <source>
        <dbReference type="Proteomes" id="UP000285120"/>
    </source>
</evidence>
<feature type="binding site" evidence="3">
    <location>
        <position position="58"/>
    </location>
    <ligand>
        <name>substrate</name>
    </ligand>
</feature>
<feature type="binding site" evidence="3">
    <location>
        <begin position="7"/>
        <end position="14"/>
    </location>
    <ligand>
        <name>substrate</name>
    </ligand>
</feature>
<dbReference type="EMBL" id="RAPK01000010">
    <property type="protein sequence ID" value="RKD71065.1"/>
    <property type="molecule type" value="Genomic_DNA"/>
</dbReference>
<dbReference type="GO" id="GO:0043456">
    <property type="term" value="P:regulation of pentose-phosphate shunt"/>
    <property type="evidence" value="ECO:0007669"/>
    <property type="project" value="TreeGrafter"/>
</dbReference>
<dbReference type="PROSITE" id="PS00175">
    <property type="entry name" value="PG_MUTASE"/>
    <property type="match status" value="1"/>
</dbReference>
<feature type="active site" description="Proton donor/acceptor" evidence="2">
    <location>
        <position position="82"/>
    </location>
</feature>
<feature type="transmembrane region" description="Helical" evidence="4">
    <location>
        <begin position="141"/>
        <end position="159"/>
    </location>
</feature>
<keyword evidence="6" id="KW-1185">Reference proteome</keyword>
<sequence length="199" mass="22802">MEVFLVRHGESEGNRLKTLQGCMNFDLTDKGRNQAAKLGGFWSGRHTLDEIFSSDLTRAHETAKAIGTEQRLSVQTKELFREINLGPMEGKTKEKIYEEFPEVKEKDLLCSGLDGAETVEDITKRCEKLRAMLLAAEFEKAAIVSHGGFLTIFLMYLILGEDWHRVERPFHMDNTGITKLVRRENKLHVVYLNNRPHLL</sequence>
<evidence type="ECO:0000256" key="4">
    <source>
        <dbReference type="SAM" id="Phobius"/>
    </source>
</evidence>
<dbReference type="InterPro" id="IPR029033">
    <property type="entry name" value="His_PPase_superfam"/>
</dbReference>
<feature type="active site" description="Tele-phosphohistidine intermediate" evidence="2">
    <location>
        <position position="8"/>
    </location>
</feature>
<dbReference type="CDD" id="cd07067">
    <property type="entry name" value="HP_PGM_like"/>
    <property type="match status" value="1"/>
</dbReference>
<dbReference type="GO" id="GO:0004331">
    <property type="term" value="F:fructose-2,6-bisphosphate 2-phosphatase activity"/>
    <property type="evidence" value="ECO:0007669"/>
    <property type="project" value="TreeGrafter"/>
</dbReference>
<organism evidence="5 6">
    <name type="scientific">Sinobaca qinghaiensis</name>
    <dbReference type="NCBI Taxonomy" id="342944"/>
    <lineage>
        <taxon>Bacteria</taxon>
        <taxon>Bacillati</taxon>
        <taxon>Bacillota</taxon>
        <taxon>Bacilli</taxon>
        <taxon>Bacillales</taxon>
        <taxon>Sporolactobacillaceae</taxon>
        <taxon>Sinobaca</taxon>
    </lineage>
</organism>
<evidence type="ECO:0000256" key="3">
    <source>
        <dbReference type="PIRSR" id="PIRSR613078-2"/>
    </source>
</evidence>
<dbReference type="Proteomes" id="UP000285120">
    <property type="component" value="Unassembled WGS sequence"/>
</dbReference>
<keyword evidence="4" id="KW-0472">Membrane</keyword>
<dbReference type="InterPro" id="IPR001345">
    <property type="entry name" value="PG/BPGM_mutase_AS"/>
</dbReference>
<protein>
    <submittedName>
        <fullName evidence="5">Putative phosphatase</fullName>
    </submittedName>
</protein>
<dbReference type="InterPro" id="IPR051695">
    <property type="entry name" value="Phosphoglycerate_Mutase"/>
</dbReference>
<dbReference type="SUPFAM" id="SSF53254">
    <property type="entry name" value="Phosphoglycerate mutase-like"/>
    <property type="match status" value="1"/>
</dbReference>
<dbReference type="InterPro" id="IPR013078">
    <property type="entry name" value="His_Pase_superF_clade-1"/>
</dbReference>
<keyword evidence="1" id="KW-0378">Hydrolase</keyword>
<evidence type="ECO:0000256" key="1">
    <source>
        <dbReference type="ARBA" id="ARBA00022801"/>
    </source>
</evidence>
<gene>
    <name evidence="5" type="ORF">ATL39_2455</name>
</gene>
<comment type="caution">
    <text evidence="5">The sequence shown here is derived from an EMBL/GenBank/DDBJ whole genome shotgun (WGS) entry which is preliminary data.</text>
</comment>
<dbReference type="Gene3D" id="3.40.50.1240">
    <property type="entry name" value="Phosphoglycerate mutase-like"/>
    <property type="match status" value="1"/>
</dbReference>